<keyword evidence="12" id="KW-1185">Reference proteome</keyword>
<dbReference type="InterPro" id="IPR013656">
    <property type="entry name" value="PAS_4"/>
</dbReference>
<keyword evidence="5" id="KW-0418">Kinase</keyword>
<dbReference type="InParanoid" id="E6W0R2"/>
<dbReference type="EMBL" id="CP002432">
    <property type="protein sequence ID" value="ADU66407.1"/>
    <property type="molecule type" value="Genomic_DNA"/>
</dbReference>
<dbReference type="PROSITE" id="PS50112">
    <property type="entry name" value="PAS"/>
    <property type="match status" value="1"/>
</dbReference>
<dbReference type="HOGENOM" id="CLU_313472_0_0_0"/>
<dbReference type="RefSeq" id="WP_013506287.1">
    <property type="nucleotide sequence ID" value="NC_014836.1"/>
</dbReference>
<evidence type="ECO:0000256" key="7">
    <source>
        <dbReference type="SAM" id="SignalP"/>
    </source>
</evidence>
<evidence type="ECO:0000256" key="3">
    <source>
        <dbReference type="ARBA" id="ARBA00022553"/>
    </source>
</evidence>
<keyword evidence="3" id="KW-0597">Phosphoprotein</keyword>
<evidence type="ECO:0000259" key="8">
    <source>
        <dbReference type="PROSITE" id="PS50109"/>
    </source>
</evidence>
<dbReference type="eggNOG" id="COG5002">
    <property type="taxonomic scope" value="Bacteria"/>
</dbReference>
<dbReference type="SMART" id="SM00091">
    <property type="entry name" value="PAS"/>
    <property type="match status" value="5"/>
</dbReference>
<dbReference type="GO" id="GO:0000155">
    <property type="term" value="F:phosphorelay sensor kinase activity"/>
    <property type="evidence" value="ECO:0007669"/>
    <property type="project" value="InterPro"/>
</dbReference>
<evidence type="ECO:0000256" key="4">
    <source>
        <dbReference type="ARBA" id="ARBA00022679"/>
    </source>
</evidence>
<dbReference type="InterPro" id="IPR005467">
    <property type="entry name" value="His_kinase_dom"/>
</dbReference>
<dbReference type="InterPro" id="IPR000700">
    <property type="entry name" value="PAS-assoc_C"/>
</dbReference>
<dbReference type="SUPFAM" id="SSF47384">
    <property type="entry name" value="Homodimeric domain of signal transducing histidine kinase"/>
    <property type="match status" value="1"/>
</dbReference>
<dbReference type="Gene3D" id="1.10.287.130">
    <property type="match status" value="1"/>
</dbReference>
<proteinExistence type="predicted"/>
<sequence length="925" mass="105447">MRIPLICIVLCMSLSVASGEELFTYGAFLKHGSVMLLIDEQTRTILDANQAAVDFYGYDIDTLRRMHMGQINILPDASAQRALQLHREAPTQYAHFQHRLASGEIRQVEVFTWLFERQGRKVRLSTVRDLSAGSDLIYLLDRVYTQDRFAEQIAGFGHWTLDRNSMRIFLTEGAAAILGIGDQQISYDELHAMVVPEDRITLDHFHQNLLEFGMRSEQTLQITRADGKSAFVRIFASYDPFTNVLTGVINDITEHTRTLDRQQHQATLFIIVLGVLVVGQFVIINLLMHFRKLRKRAESNLQERETELSSLVASMQDILFVFDQDGRIRSFHAPDPESLLSSPKKFLGKHFQSVLPAAVSCKLEQALDEVNATGLPSQFSYSLDLHGQKRHYLALVSQMRGSASGSCGYLAVVRDVTTQEQSRHLLALQEKQFRALVENTQDLVLRFDRDGRILFANIAFEMTTGFAREDFSGKTLQQISFADDIEKLLRLSIEDVFTSGIPKVIEFSYMGMVELQYFECQITPEIDLECDIVFDSETALCFDTVLAVCRDITARKRNEDGIRRSHSFFLSLLDNFPTMVWRTGPAGHYDYFNSTWLAFIPTDVSTPFEGNINQLIHPDDYDRYTEAFWKAFHARENFELEYRLRHHSGEYREILDVGRPIYDLDDVFAGFIGTCYDISERFRAEERLREKDKLLLIQSRQAAMGEMIGNIAHQWRQPLTSLSTTLEEIQDAREFGELTDAYFDSMVSKSMEAIDYMSRTIDDFRNFFKPDREKVPFCPEGVLKRSLALIDASLKTHGITVSIEHLPCQHGRVSGYPNEYAQVLINIINNARDVLVERHVAHPAIRVRIEGRDAECMLSIEDNAGGISTDPIDRVFEPYFSTKGPGHGTGIGLYMAKEIIEKNMGGTLSVANTREGAMFMITLRK</sequence>
<dbReference type="InterPro" id="IPR035965">
    <property type="entry name" value="PAS-like_dom_sf"/>
</dbReference>
<dbReference type="Pfam" id="PF00989">
    <property type="entry name" value="PAS"/>
    <property type="match status" value="1"/>
</dbReference>
<evidence type="ECO:0000256" key="1">
    <source>
        <dbReference type="ARBA" id="ARBA00000085"/>
    </source>
</evidence>
<evidence type="ECO:0000256" key="6">
    <source>
        <dbReference type="SAM" id="Phobius"/>
    </source>
</evidence>
<keyword evidence="7" id="KW-0732">Signal</keyword>
<gene>
    <name evidence="11" type="ordered locus">Selin_1677</name>
</gene>
<dbReference type="SMART" id="SM00388">
    <property type="entry name" value="HisKA"/>
    <property type="match status" value="1"/>
</dbReference>
<dbReference type="Gene3D" id="3.30.450.20">
    <property type="entry name" value="PAS domain"/>
    <property type="match status" value="5"/>
</dbReference>
<accession>E6W0R2</accession>
<evidence type="ECO:0000256" key="2">
    <source>
        <dbReference type="ARBA" id="ARBA00012438"/>
    </source>
</evidence>
<organism evidence="11 12">
    <name type="scientific">Desulfurispirillum indicum (strain ATCC BAA-1389 / DSM 22839 / S5)</name>
    <dbReference type="NCBI Taxonomy" id="653733"/>
    <lineage>
        <taxon>Bacteria</taxon>
        <taxon>Pseudomonadati</taxon>
        <taxon>Chrysiogenota</taxon>
        <taxon>Chrysiogenia</taxon>
        <taxon>Chrysiogenales</taxon>
        <taxon>Chrysiogenaceae</taxon>
        <taxon>Desulfurispirillum</taxon>
    </lineage>
</organism>
<dbReference type="NCBIfam" id="TIGR00229">
    <property type="entry name" value="sensory_box"/>
    <property type="match status" value="4"/>
</dbReference>
<comment type="catalytic activity">
    <reaction evidence="1">
        <text>ATP + protein L-histidine = ADP + protein N-phospho-L-histidine.</text>
        <dbReference type="EC" id="2.7.13.3"/>
    </reaction>
</comment>
<keyword evidence="6" id="KW-0472">Membrane</keyword>
<dbReference type="Pfam" id="PF08447">
    <property type="entry name" value="PAS_3"/>
    <property type="match status" value="1"/>
</dbReference>
<dbReference type="InterPro" id="IPR013767">
    <property type="entry name" value="PAS_fold"/>
</dbReference>
<dbReference type="InterPro" id="IPR004358">
    <property type="entry name" value="Sig_transdc_His_kin-like_C"/>
</dbReference>
<name>E6W0R2_DESIS</name>
<dbReference type="InterPro" id="IPR036097">
    <property type="entry name" value="HisK_dim/P_sf"/>
</dbReference>
<dbReference type="Gene3D" id="3.30.565.10">
    <property type="entry name" value="Histidine kinase-like ATPase, C-terminal domain"/>
    <property type="match status" value="1"/>
</dbReference>
<dbReference type="AlphaFoldDB" id="E6W0R2"/>
<feature type="domain" description="Histidine kinase" evidence="8">
    <location>
        <begin position="710"/>
        <end position="925"/>
    </location>
</feature>
<dbReference type="Pfam" id="PF02518">
    <property type="entry name" value="HATPase_c"/>
    <property type="match status" value="1"/>
</dbReference>
<dbReference type="PRINTS" id="PR00344">
    <property type="entry name" value="BCTRLSENSOR"/>
</dbReference>
<protein>
    <recommendedName>
        <fullName evidence="2">histidine kinase</fullName>
        <ecNumber evidence="2">2.7.13.3</ecNumber>
    </recommendedName>
</protein>
<dbReference type="InterPro" id="IPR036890">
    <property type="entry name" value="HATPase_C_sf"/>
</dbReference>
<dbReference type="SUPFAM" id="SSF55874">
    <property type="entry name" value="ATPase domain of HSP90 chaperone/DNA topoisomerase II/histidine kinase"/>
    <property type="match status" value="1"/>
</dbReference>
<dbReference type="PANTHER" id="PTHR43304">
    <property type="entry name" value="PHYTOCHROME-LIKE PROTEIN CPH1"/>
    <property type="match status" value="1"/>
</dbReference>
<dbReference type="SUPFAM" id="SSF55785">
    <property type="entry name" value="PYP-like sensor domain (PAS domain)"/>
    <property type="match status" value="5"/>
</dbReference>
<evidence type="ECO:0000313" key="12">
    <source>
        <dbReference type="Proteomes" id="UP000002572"/>
    </source>
</evidence>
<feature type="domain" description="PAC" evidence="10">
    <location>
        <begin position="638"/>
        <end position="690"/>
    </location>
</feature>
<dbReference type="STRING" id="653733.Selin_1677"/>
<dbReference type="eggNOG" id="COG4191">
    <property type="taxonomic scope" value="Bacteria"/>
</dbReference>
<dbReference type="Proteomes" id="UP000002572">
    <property type="component" value="Chromosome"/>
</dbReference>
<feature type="domain" description="PAS" evidence="9">
    <location>
        <begin position="429"/>
        <end position="500"/>
    </location>
</feature>
<keyword evidence="6" id="KW-1133">Transmembrane helix</keyword>
<reference evidence="11 12" key="1">
    <citation type="submission" date="2010-12" db="EMBL/GenBank/DDBJ databases">
        <title>Complete sequence of Desulfurispirillum indicum S5.</title>
        <authorList>
            <consortium name="US DOE Joint Genome Institute"/>
            <person name="Lucas S."/>
            <person name="Copeland A."/>
            <person name="Lapidus A."/>
            <person name="Cheng J.-F."/>
            <person name="Goodwin L."/>
            <person name="Pitluck S."/>
            <person name="Chertkov O."/>
            <person name="Held B."/>
            <person name="Detter J.C."/>
            <person name="Han C."/>
            <person name="Tapia R."/>
            <person name="Land M."/>
            <person name="Hauser L."/>
            <person name="Kyrpides N."/>
            <person name="Ivanova N."/>
            <person name="Mikhailova N."/>
            <person name="Haggblom M."/>
            <person name="Rauschenbach I."/>
            <person name="Bini E."/>
            <person name="Woyke T."/>
        </authorList>
    </citation>
    <scope>NUCLEOTIDE SEQUENCE [LARGE SCALE GENOMIC DNA]</scope>
    <source>
        <strain evidence="12">ATCC BAA-1389 / DSM 22839 / S5</strain>
    </source>
</reference>
<dbReference type="KEGG" id="din:Selin_1677"/>
<keyword evidence="4" id="KW-0808">Transferase</keyword>
<dbReference type="Pfam" id="PF00512">
    <property type="entry name" value="HisKA"/>
    <property type="match status" value="1"/>
</dbReference>
<evidence type="ECO:0000313" key="11">
    <source>
        <dbReference type="EMBL" id="ADU66407.1"/>
    </source>
</evidence>
<dbReference type="InterPro" id="IPR003661">
    <property type="entry name" value="HisK_dim/P_dom"/>
</dbReference>
<dbReference type="EC" id="2.7.13.3" evidence="2"/>
<dbReference type="PROSITE" id="PS50109">
    <property type="entry name" value="HIS_KIN"/>
    <property type="match status" value="1"/>
</dbReference>
<dbReference type="PANTHER" id="PTHR43304:SF1">
    <property type="entry name" value="PAC DOMAIN-CONTAINING PROTEIN"/>
    <property type="match status" value="1"/>
</dbReference>
<evidence type="ECO:0000259" key="9">
    <source>
        <dbReference type="PROSITE" id="PS50112"/>
    </source>
</evidence>
<evidence type="ECO:0000259" key="10">
    <source>
        <dbReference type="PROSITE" id="PS50113"/>
    </source>
</evidence>
<feature type="chain" id="PRO_5003214161" description="histidine kinase" evidence="7">
    <location>
        <begin position="20"/>
        <end position="925"/>
    </location>
</feature>
<dbReference type="Pfam" id="PF13188">
    <property type="entry name" value="PAS_8"/>
    <property type="match status" value="1"/>
</dbReference>
<dbReference type="InterPro" id="IPR000014">
    <property type="entry name" value="PAS"/>
</dbReference>
<dbReference type="InterPro" id="IPR052162">
    <property type="entry name" value="Sensor_kinase/Photoreceptor"/>
</dbReference>
<evidence type="ECO:0000256" key="5">
    <source>
        <dbReference type="ARBA" id="ARBA00022777"/>
    </source>
</evidence>
<dbReference type="PROSITE" id="PS50113">
    <property type="entry name" value="PAC"/>
    <property type="match status" value="1"/>
</dbReference>
<dbReference type="SMART" id="SM00086">
    <property type="entry name" value="PAC"/>
    <property type="match status" value="2"/>
</dbReference>
<dbReference type="CDD" id="cd00130">
    <property type="entry name" value="PAS"/>
    <property type="match status" value="3"/>
</dbReference>
<dbReference type="OrthoDB" id="5389102at2"/>
<dbReference type="GO" id="GO:0006355">
    <property type="term" value="P:regulation of DNA-templated transcription"/>
    <property type="evidence" value="ECO:0007669"/>
    <property type="project" value="InterPro"/>
</dbReference>
<keyword evidence="6" id="KW-0812">Transmembrane</keyword>
<feature type="signal peptide" evidence="7">
    <location>
        <begin position="1"/>
        <end position="19"/>
    </location>
</feature>
<dbReference type="InterPro" id="IPR013655">
    <property type="entry name" value="PAS_fold_3"/>
</dbReference>
<dbReference type="Pfam" id="PF08448">
    <property type="entry name" value="PAS_4"/>
    <property type="match status" value="1"/>
</dbReference>
<dbReference type="SMART" id="SM00387">
    <property type="entry name" value="HATPase_c"/>
    <property type="match status" value="1"/>
</dbReference>
<dbReference type="InterPro" id="IPR003594">
    <property type="entry name" value="HATPase_dom"/>
</dbReference>
<dbReference type="CDD" id="cd00082">
    <property type="entry name" value="HisKA"/>
    <property type="match status" value="1"/>
</dbReference>
<feature type="transmembrane region" description="Helical" evidence="6">
    <location>
        <begin position="266"/>
        <end position="287"/>
    </location>
</feature>
<dbReference type="InterPro" id="IPR001610">
    <property type="entry name" value="PAC"/>
</dbReference>